<keyword evidence="2" id="KW-1185">Reference proteome</keyword>
<accession>A0ABD1Q518</accession>
<dbReference type="PANTHER" id="PTHR48449:SF1">
    <property type="entry name" value="DUF1985 DOMAIN-CONTAINING PROTEIN"/>
    <property type="match status" value="1"/>
</dbReference>
<comment type="caution">
    <text evidence="1">The sequence shown here is derived from an EMBL/GenBank/DDBJ whole genome shotgun (WGS) entry which is preliminary data.</text>
</comment>
<evidence type="ECO:0000313" key="1">
    <source>
        <dbReference type="EMBL" id="KAL2471289.1"/>
    </source>
</evidence>
<dbReference type="AlphaFoldDB" id="A0ABD1Q518"/>
<proteinExistence type="predicted"/>
<name>A0ABD1Q518_9LAMI</name>
<sequence>MFLNVRDVNNQDVVNVGILYLITSFLFTTSYKKFVDDSLIILINSDNMESFVWGEFCKITISLLKDVLRNKSLIQEWRKGSDAYSLNGFPLALQVWIYETIPSLDRKICTKWNAALDIELEV</sequence>
<protein>
    <submittedName>
        <fullName evidence="1">DUF1985 domain-containing protein</fullName>
    </submittedName>
</protein>
<dbReference type="Proteomes" id="UP001604336">
    <property type="component" value="Unassembled WGS sequence"/>
</dbReference>
<dbReference type="EMBL" id="JBFOLK010000012">
    <property type="protein sequence ID" value="KAL2471289.1"/>
    <property type="molecule type" value="Genomic_DNA"/>
</dbReference>
<evidence type="ECO:0000313" key="2">
    <source>
        <dbReference type="Proteomes" id="UP001604336"/>
    </source>
</evidence>
<gene>
    <name evidence="1" type="ORF">Adt_39425</name>
</gene>
<dbReference type="PANTHER" id="PTHR48449">
    <property type="entry name" value="DUF1985 DOMAIN-CONTAINING PROTEIN"/>
    <property type="match status" value="1"/>
</dbReference>
<reference evidence="2" key="1">
    <citation type="submission" date="2024-07" db="EMBL/GenBank/DDBJ databases">
        <title>Two chromosome-level genome assemblies of Korean endemic species Abeliophyllum distichum and Forsythia ovata (Oleaceae).</title>
        <authorList>
            <person name="Jang H."/>
        </authorList>
    </citation>
    <scope>NUCLEOTIDE SEQUENCE [LARGE SCALE GENOMIC DNA]</scope>
</reference>
<organism evidence="1 2">
    <name type="scientific">Abeliophyllum distichum</name>
    <dbReference type="NCBI Taxonomy" id="126358"/>
    <lineage>
        <taxon>Eukaryota</taxon>
        <taxon>Viridiplantae</taxon>
        <taxon>Streptophyta</taxon>
        <taxon>Embryophyta</taxon>
        <taxon>Tracheophyta</taxon>
        <taxon>Spermatophyta</taxon>
        <taxon>Magnoliopsida</taxon>
        <taxon>eudicotyledons</taxon>
        <taxon>Gunneridae</taxon>
        <taxon>Pentapetalae</taxon>
        <taxon>asterids</taxon>
        <taxon>lamiids</taxon>
        <taxon>Lamiales</taxon>
        <taxon>Oleaceae</taxon>
        <taxon>Forsythieae</taxon>
        <taxon>Abeliophyllum</taxon>
    </lineage>
</organism>